<sequence length="592" mass="65457">MPKLTFIKSKPKLGDESISSPPSPPAPATKLHRFPGKVAKKVKKQLWRIDEMLHHVTHTKHEPGHKHETQVVQLSGRKRTISASSTSSTPAKFIRAFLPSSPSSFRSTRTWSSKYVREVDSDQLSSTSSEHLPAFTLHPSPLDSSMAEEQREVPQELKSVEETPAKPNPIFASPPTVYVAPETPDPFLVDEEGDALSDEDDGTARGTASPATVSPAHNVPLDLPTTPSPDPDHAQRQRPPTSPLPDVNKEVPPTPLTDSEEEEEEVPDIYVPTLIVPTMFLPIPNTDPLTTLLNKYIYPPEKRPARDLTGEWQTNDFHTLVTSAECTNLFNVLNGIEPLEAREYVFERILPFELEVMYARLKYWAGDHMGYLDALYALLKKCREKCRQSGNDETLVPMWKERGGRVCLIIASQMVEMKEITAAAKLLEPLCQQGDISSPPLRSAVARIYLQGGNVQMAAKHFALVEADPTADETLRNMNAAMLASAQGQWTDASDVLQKILEDDANNFAAINNLSVALLSQGKLKEGIEVLEKALRTSPSSVVVAEPFLFNLSTLYELRATSGLEKKKQLLVEVAKWSGDGLRTNSLKMPAN</sequence>
<feature type="region of interest" description="Disordered" evidence="2">
    <location>
        <begin position="122"/>
        <end position="266"/>
    </location>
</feature>
<dbReference type="PANTHER" id="PTHR21581">
    <property type="entry name" value="D-ALANYL-D-ALANINE CARBOXYPEPTIDASE"/>
    <property type="match status" value="1"/>
</dbReference>
<dbReference type="PANTHER" id="PTHR21581:SF6">
    <property type="entry name" value="TRAFFICKING PROTEIN PARTICLE COMPLEX SUBUNIT 12"/>
    <property type="match status" value="1"/>
</dbReference>
<reference evidence="3" key="1">
    <citation type="submission" date="2021-02" db="EMBL/GenBank/DDBJ databases">
        <title>Psilocybe cubensis genome.</title>
        <authorList>
            <person name="Mckernan K.J."/>
            <person name="Crawford S."/>
            <person name="Trippe A."/>
            <person name="Kane L.T."/>
            <person name="Mclaughlin S."/>
        </authorList>
    </citation>
    <scope>NUCLEOTIDE SEQUENCE [LARGE SCALE GENOMIC DNA]</scope>
    <source>
        <strain evidence="3">MGC-MH-2018</strain>
    </source>
</reference>
<proteinExistence type="predicted"/>
<feature type="repeat" description="TPR" evidence="1">
    <location>
        <begin position="508"/>
        <end position="541"/>
    </location>
</feature>
<dbReference type="GO" id="GO:0030008">
    <property type="term" value="C:TRAPP complex"/>
    <property type="evidence" value="ECO:0007669"/>
    <property type="project" value="TreeGrafter"/>
</dbReference>
<comment type="caution">
    <text evidence="3">The sequence shown here is derived from an EMBL/GenBank/DDBJ whole genome shotgun (WGS) entry which is preliminary data.</text>
</comment>
<dbReference type="PROSITE" id="PS50005">
    <property type="entry name" value="TPR"/>
    <property type="match status" value="1"/>
</dbReference>
<gene>
    <name evidence="3" type="ORF">JR316_008490</name>
</gene>
<evidence type="ECO:0000313" key="3">
    <source>
        <dbReference type="EMBL" id="KAG5166405.1"/>
    </source>
</evidence>
<name>A0A8H7XRC8_PSICU</name>
<dbReference type="Pfam" id="PF13432">
    <property type="entry name" value="TPR_16"/>
    <property type="match status" value="1"/>
</dbReference>
<dbReference type="SUPFAM" id="SSF48452">
    <property type="entry name" value="TPR-like"/>
    <property type="match status" value="1"/>
</dbReference>
<dbReference type="GO" id="GO:0005794">
    <property type="term" value="C:Golgi apparatus"/>
    <property type="evidence" value="ECO:0007669"/>
    <property type="project" value="TreeGrafter"/>
</dbReference>
<dbReference type="InterPro" id="IPR011990">
    <property type="entry name" value="TPR-like_helical_dom_sf"/>
</dbReference>
<dbReference type="EMBL" id="JAFIQS010000008">
    <property type="protein sequence ID" value="KAG5166405.1"/>
    <property type="molecule type" value="Genomic_DNA"/>
</dbReference>
<feature type="compositionally biased region" description="Basic and acidic residues" evidence="2">
    <location>
        <begin position="148"/>
        <end position="164"/>
    </location>
</feature>
<evidence type="ECO:0000256" key="1">
    <source>
        <dbReference type="PROSITE-ProRule" id="PRU00339"/>
    </source>
</evidence>
<organism evidence="3">
    <name type="scientific">Psilocybe cubensis</name>
    <name type="common">Psychedelic mushroom</name>
    <name type="synonym">Stropharia cubensis</name>
    <dbReference type="NCBI Taxonomy" id="181762"/>
    <lineage>
        <taxon>Eukaryota</taxon>
        <taxon>Fungi</taxon>
        <taxon>Dikarya</taxon>
        <taxon>Basidiomycota</taxon>
        <taxon>Agaricomycotina</taxon>
        <taxon>Agaricomycetes</taxon>
        <taxon>Agaricomycetidae</taxon>
        <taxon>Agaricales</taxon>
        <taxon>Agaricineae</taxon>
        <taxon>Strophariaceae</taxon>
        <taxon>Psilocybe</taxon>
    </lineage>
</organism>
<keyword evidence="1" id="KW-0802">TPR repeat</keyword>
<accession>A0A8H7XRC8</accession>
<feature type="compositionally biased region" description="Acidic residues" evidence="2">
    <location>
        <begin position="188"/>
        <end position="201"/>
    </location>
</feature>
<dbReference type="OrthoDB" id="428342at2759"/>
<feature type="region of interest" description="Disordered" evidence="2">
    <location>
        <begin position="1"/>
        <end position="37"/>
    </location>
</feature>
<dbReference type="AlphaFoldDB" id="A0A8H7XRC8"/>
<evidence type="ECO:0000256" key="2">
    <source>
        <dbReference type="SAM" id="MobiDB-lite"/>
    </source>
</evidence>
<protein>
    <submittedName>
        <fullName evidence="3">Uncharacterized protein</fullName>
    </submittedName>
</protein>
<dbReference type="InterPro" id="IPR019734">
    <property type="entry name" value="TPR_rpt"/>
</dbReference>
<dbReference type="Gene3D" id="1.25.40.10">
    <property type="entry name" value="Tetratricopeptide repeat domain"/>
    <property type="match status" value="1"/>
</dbReference>